<dbReference type="GO" id="GO:0005634">
    <property type="term" value="C:nucleus"/>
    <property type="evidence" value="ECO:0007669"/>
    <property type="project" value="UniProtKB-SubCell"/>
</dbReference>
<comment type="caution">
    <text evidence="6">The sequence shown here is derived from an EMBL/GenBank/DDBJ whole genome shotgun (WGS) entry which is preliminary data.</text>
</comment>
<dbReference type="SMR" id="A0AAN7G415"/>
<evidence type="ECO:0000256" key="1">
    <source>
        <dbReference type="ARBA" id="ARBA00004123"/>
    </source>
</evidence>
<comment type="similarity">
    <text evidence="5">Belongs to the GRAS family.</text>
</comment>
<keyword evidence="4" id="KW-0539">Nucleus</keyword>
<comment type="caution">
    <text evidence="5">Lacks conserved residue(s) required for the propagation of feature annotation.</text>
</comment>
<keyword evidence="7" id="KW-1185">Reference proteome</keyword>
<name>A0AAN7G415_QUERU</name>
<dbReference type="PANTHER" id="PTHR31636">
    <property type="entry name" value="OSJNBA0084A10.13 PROTEIN-RELATED"/>
    <property type="match status" value="1"/>
</dbReference>
<sequence length="508" mass="57018">MASNEGCYSSEESNSIDAVLNYIGQILMKEGLENGTCMFSVATLQAAEKSLYDVLGEKYPSSINQTPSFCNCCGCKNIVIANNASESSLVCDFCQKKSCCVLAPPVEYTYLSNSSSSLQSFNPPNNFSNTVHGLGLVDPLPYTPLVPGSISDSKTWRLLPHEVNTFLAYQIRQGKCSNGKATRVIERVNKNDLVDLRTLLMLYAKAVLLQIRLHASPFGDGSQMLAHCFVNALEARLAGTGSELYAALAAKKTSSIHMLKAYSLFLSACPYMKIINFFTTQMIMDLAEKSTRLHIIHFGILYGFQWPGLIQCLSKRAGGPLVLRITGIDIPQPGFQLASMVEETGWRLANYCERFKVPFKYNAIAQKWETIQVDDLKLIKDEVIVVNSLYRFRYLFDEIVRINADLIIHGVVDGAYSSPFFTSRFREAPYNYSAAFDMFDANASREDQERMVFEQEIHGKEVLNEIVNKMDQVKLCYHKDFLVDEDSQWLVQGWKGRILCALSCWKVA</sequence>
<evidence type="ECO:0000256" key="2">
    <source>
        <dbReference type="ARBA" id="ARBA00023015"/>
    </source>
</evidence>
<accession>A0AAN7G415</accession>
<feature type="region of interest" description="VHIID" evidence="5">
    <location>
        <begin position="262"/>
        <end position="327"/>
    </location>
</feature>
<keyword evidence="3" id="KW-0804">Transcription</keyword>
<feature type="region of interest" description="SAW" evidence="5">
    <location>
        <begin position="467"/>
        <end position="508"/>
    </location>
</feature>
<evidence type="ECO:0000313" key="6">
    <source>
        <dbReference type="EMBL" id="KAK4606517.1"/>
    </source>
</evidence>
<dbReference type="Pfam" id="PF03514">
    <property type="entry name" value="GRAS"/>
    <property type="match status" value="1"/>
</dbReference>
<keyword evidence="2" id="KW-0805">Transcription regulation</keyword>
<protein>
    <submittedName>
        <fullName evidence="6">Uncharacterized protein</fullName>
    </submittedName>
</protein>
<dbReference type="AlphaFoldDB" id="A0AAN7G415"/>
<evidence type="ECO:0000313" key="7">
    <source>
        <dbReference type="Proteomes" id="UP001324115"/>
    </source>
</evidence>
<evidence type="ECO:0000256" key="3">
    <source>
        <dbReference type="ARBA" id="ARBA00023163"/>
    </source>
</evidence>
<comment type="subcellular location">
    <subcellularLocation>
        <location evidence="1">Nucleus</location>
    </subcellularLocation>
</comment>
<organism evidence="6 7">
    <name type="scientific">Quercus rubra</name>
    <name type="common">Northern red oak</name>
    <name type="synonym">Quercus borealis</name>
    <dbReference type="NCBI Taxonomy" id="3512"/>
    <lineage>
        <taxon>Eukaryota</taxon>
        <taxon>Viridiplantae</taxon>
        <taxon>Streptophyta</taxon>
        <taxon>Embryophyta</taxon>
        <taxon>Tracheophyta</taxon>
        <taxon>Spermatophyta</taxon>
        <taxon>Magnoliopsida</taxon>
        <taxon>eudicotyledons</taxon>
        <taxon>Gunneridae</taxon>
        <taxon>Pentapetalae</taxon>
        <taxon>rosids</taxon>
        <taxon>fabids</taxon>
        <taxon>Fagales</taxon>
        <taxon>Fagaceae</taxon>
        <taxon>Quercus</taxon>
    </lineage>
</organism>
<gene>
    <name evidence="6" type="ORF">RGQ29_000658</name>
</gene>
<dbReference type="EMBL" id="JAXUIC010000001">
    <property type="protein sequence ID" value="KAK4606517.1"/>
    <property type="molecule type" value="Genomic_DNA"/>
</dbReference>
<feature type="region of interest" description="Leucine repeat II (LRII)" evidence="5">
    <location>
        <begin position="343"/>
        <end position="375"/>
    </location>
</feature>
<evidence type="ECO:0000256" key="4">
    <source>
        <dbReference type="ARBA" id="ARBA00023242"/>
    </source>
</evidence>
<reference evidence="6 7" key="1">
    <citation type="journal article" date="2023" name="G3 (Bethesda)">
        <title>A haplotype-resolved chromosome-scale genome for Quercus rubra L. provides insights into the genetics of adaptive traits for red oak species.</title>
        <authorList>
            <person name="Kapoor B."/>
            <person name="Jenkins J."/>
            <person name="Schmutz J."/>
            <person name="Zhebentyayeva T."/>
            <person name="Kuelheim C."/>
            <person name="Coggeshall M."/>
            <person name="Heim C."/>
            <person name="Lasky J.R."/>
            <person name="Leites L."/>
            <person name="Islam-Faridi N."/>
            <person name="Romero-Severson J."/>
            <person name="DeLeo V.L."/>
            <person name="Lucas S.M."/>
            <person name="Lazic D."/>
            <person name="Gailing O."/>
            <person name="Carlson J."/>
            <person name="Staton M."/>
        </authorList>
    </citation>
    <scope>NUCLEOTIDE SEQUENCE [LARGE SCALE GENOMIC DNA]</scope>
    <source>
        <strain evidence="6">Pseudo-F2</strain>
    </source>
</reference>
<dbReference type="InterPro" id="IPR005202">
    <property type="entry name" value="TF_GRAS"/>
</dbReference>
<dbReference type="PROSITE" id="PS50985">
    <property type="entry name" value="GRAS"/>
    <property type="match status" value="1"/>
</dbReference>
<evidence type="ECO:0000256" key="5">
    <source>
        <dbReference type="PROSITE-ProRule" id="PRU01191"/>
    </source>
</evidence>
<dbReference type="Proteomes" id="UP001324115">
    <property type="component" value="Unassembled WGS sequence"/>
</dbReference>
<proteinExistence type="inferred from homology"/>